<evidence type="ECO:0000256" key="2">
    <source>
        <dbReference type="ARBA" id="ARBA00022801"/>
    </source>
</evidence>
<evidence type="ECO:0000256" key="5">
    <source>
        <dbReference type="ARBA" id="ARBA00044535"/>
    </source>
</evidence>
<dbReference type="InterPro" id="IPR027417">
    <property type="entry name" value="P-loop_NTPase"/>
</dbReference>
<evidence type="ECO:0000259" key="8">
    <source>
        <dbReference type="PROSITE" id="PS51194"/>
    </source>
</evidence>
<dbReference type="Gene3D" id="1.10.10.10">
    <property type="entry name" value="Winged helix-like DNA-binding domain superfamily/Winged helix DNA-binding domain"/>
    <property type="match status" value="1"/>
</dbReference>
<dbReference type="Gene3D" id="3.40.50.300">
    <property type="entry name" value="P-loop containing nucleotide triphosphate hydrolases"/>
    <property type="match status" value="2"/>
</dbReference>
<dbReference type="GO" id="GO:0006310">
    <property type="term" value="P:DNA recombination"/>
    <property type="evidence" value="ECO:0007669"/>
    <property type="project" value="InterPro"/>
</dbReference>
<dbReference type="PROSITE" id="PS51194">
    <property type="entry name" value="HELICASE_CTER"/>
    <property type="match status" value="1"/>
</dbReference>
<protein>
    <recommendedName>
        <fullName evidence="5">ATP-dependent DNA helicase RecQ</fullName>
    </recommendedName>
    <alternativeName>
        <fullName evidence="6">DNA 3'-5' helicase RecQ</fullName>
    </alternativeName>
</protein>
<dbReference type="PANTHER" id="PTHR13710">
    <property type="entry name" value="DNA HELICASE RECQ FAMILY MEMBER"/>
    <property type="match status" value="1"/>
</dbReference>
<dbReference type="PANTHER" id="PTHR13710:SF150">
    <property type="entry name" value="ATP-DEPENDENT DNA HELICASE RECQ"/>
    <property type="match status" value="1"/>
</dbReference>
<dbReference type="GO" id="GO:0005737">
    <property type="term" value="C:cytoplasm"/>
    <property type="evidence" value="ECO:0007669"/>
    <property type="project" value="TreeGrafter"/>
</dbReference>
<dbReference type="InterPro" id="IPR032284">
    <property type="entry name" value="RecQ_Zn-bd"/>
</dbReference>
<keyword evidence="3" id="KW-0347">Helicase</keyword>
<dbReference type="InterPro" id="IPR004589">
    <property type="entry name" value="DNA_helicase_ATP-dep_RecQ"/>
</dbReference>
<evidence type="ECO:0000256" key="3">
    <source>
        <dbReference type="ARBA" id="ARBA00022806"/>
    </source>
</evidence>
<feature type="domain" description="Helicase C-terminal" evidence="8">
    <location>
        <begin position="213"/>
        <end position="366"/>
    </location>
</feature>
<dbReference type="CDD" id="cd17920">
    <property type="entry name" value="DEXHc_RecQ"/>
    <property type="match status" value="1"/>
</dbReference>
<reference evidence="9 10" key="1">
    <citation type="submission" date="2017-04" db="EMBL/GenBank/DDBJ databases">
        <title>Whole genome sequence of Bdellovibrio bacteriovorus strain SSB218315.</title>
        <authorList>
            <person name="Oyedara O."/>
            <person name="Rodriguez-Perez M.A."/>
        </authorList>
    </citation>
    <scope>NUCLEOTIDE SEQUENCE [LARGE SCALE GENOMIC DNA]</scope>
    <source>
        <strain evidence="9 10">SSB218315</strain>
    </source>
</reference>
<dbReference type="NCBIfam" id="TIGR00614">
    <property type="entry name" value="recQ_fam"/>
    <property type="match status" value="1"/>
</dbReference>
<dbReference type="GO" id="GO:0043138">
    <property type="term" value="F:3'-5' DNA helicase activity"/>
    <property type="evidence" value="ECO:0007669"/>
    <property type="project" value="TreeGrafter"/>
</dbReference>
<dbReference type="EMBL" id="CP020946">
    <property type="protein sequence ID" value="ASD64542.1"/>
    <property type="molecule type" value="Genomic_DNA"/>
</dbReference>
<accession>A0A1Z3NAP9</accession>
<dbReference type="SMART" id="SM00487">
    <property type="entry name" value="DEXDc"/>
    <property type="match status" value="1"/>
</dbReference>
<keyword evidence="4" id="KW-0067">ATP-binding</keyword>
<dbReference type="SMART" id="SM00490">
    <property type="entry name" value="HELICc"/>
    <property type="match status" value="1"/>
</dbReference>
<dbReference type="OrthoDB" id="5298715at2"/>
<dbReference type="Pfam" id="PF00270">
    <property type="entry name" value="DEAD"/>
    <property type="match status" value="1"/>
</dbReference>
<feature type="domain" description="Helicase ATP-binding" evidence="7">
    <location>
        <begin position="25"/>
        <end position="193"/>
    </location>
</feature>
<dbReference type="InterPro" id="IPR036388">
    <property type="entry name" value="WH-like_DNA-bd_sf"/>
</dbReference>
<evidence type="ECO:0000313" key="9">
    <source>
        <dbReference type="EMBL" id="ASD64542.1"/>
    </source>
</evidence>
<dbReference type="InterPro" id="IPR014001">
    <property type="entry name" value="Helicase_ATP-bd"/>
</dbReference>
<dbReference type="GO" id="GO:0006281">
    <property type="term" value="P:DNA repair"/>
    <property type="evidence" value="ECO:0007669"/>
    <property type="project" value="TreeGrafter"/>
</dbReference>
<dbReference type="GO" id="GO:0016787">
    <property type="term" value="F:hydrolase activity"/>
    <property type="evidence" value="ECO:0007669"/>
    <property type="project" value="UniProtKB-KW"/>
</dbReference>
<dbReference type="AlphaFoldDB" id="A0A1Z3NAP9"/>
<dbReference type="FunFam" id="3.40.50.300:FF:001389">
    <property type="entry name" value="ATP-dependent DNA helicase RecQ"/>
    <property type="match status" value="1"/>
</dbReference>
<keyword evidence="2" id="KW-0378">Hydrolase</keyword>
<dbReference type="SUPFAM" id="SSF52540">
    <property type="entry name" value="P-loop containing nucleoside triphosphate hydrolases"/>
    <property type="match status" value="1"/>
</dbReference>
<evidence type="ECO:0000259" key="7">
    <source>
        <dbReference type="PROSITE" id="PS51192"/>
    </source>
</evidence>
<keyword evidence="1" id="KW-0547">Nucleotide-binding</keyword>
<dbReference type="PROSITE" id="PS51192">
    <property type="entry name" value="HELICASE_ATP_BIND_1"/>
    <property type="match status" value="1"/>
</dbReference>
<dbReference type="GO" id="GO:0005694">
    <property type="term" value="C:chromosome"/>
    <property type="evidence" value="ECO:0007669"/>
    <property type="project" value="TreeGrafter"/>
</dbReference>
<evidence type="ECO:0000256" key="1">
    <source>
        <dbReference type="ARBA" id="ARBA00022741"/>
    </source>
</evidence>
<evidence type="ECO:0000313" key="10">
    <source>
        <dbReference type="Proteomes" id="UP000197003"/>
    </source>
</evidence>
<dbReference type="InterPro" id="IPR001650">
    <property type="entry name" value="Helicase_C-like"/>
</dbReference>
<evidence type="ECO:0000256" key="6">
    <source>
        <dbReference type="ARBA" id="ARBA00044550"/>
    </source>
</evidence>
<dbReference type="GO" id="GO:0003676">
    <property type="term" value="F:nucleic acid binding"/>
    <property type="evidence" value="ECO:0007669"/>
    <property type="project" value="InterPro"/>
</dbReference>
<sequence>MSDLLQLLKANFPFTSFRGEQEQILHKVWANQNLLALMPTGMGKSLCFQFPAKTRDGLVVVISPLIALMQDQVFKAQELGISATFLSSTLSREERESRQNRLAKGDFKLIYVTPERFRKPEFLQAVEKRAIQLLAVDEAHCISQWGHDFRPDYSRVGEFRALLGNPPTLALTATATPEVQKDILKKLNMEDALIISAGIERPNLALNVHDIYGIDEKIRAIVGLRHQQPGTAIIYCSLIQTLKKISSSLNRLGMAHLVYHGDLPPHDRKRNQKAFQNEEAPLMIATPAFGLGIDKSNVRLLIHAETPNALESYFQEVGRAGRDGAESSCHLLYDQDDVSIQMEFLKWSHPEPDFIRKIYQLIEDKRMQVDQGGFDFLREQMNFRNRRDFRSEAAVSILERWGCLQKSDDPFPYACVNAPTDEQFLAENGEAILRAQNTKLLQMVQWANQDSECRMNRIYAYFGHEHLEPCGKCDVCVARGK</sequence>
<evidence type="ECO:0000256" key="4">
    <source>
        <dbReference type="ARBA" id="ARBA00022840"/>
    </source>
</evidence>
<dbReference type="RefSeq" id="WP_088566007.1">
    <property type="nucleotide sequence ID" value="NZ_CP020946.1"/>
</dbReference>
<dbReference type="GO" id="GO:0005524">
    <property type="term" value="F:ATP binding"/>
    <property type="evidence" value="ECO:0007669"/>
    <property type="project" value="UniProtKB-KW"/>
</dbReference>
<dbReference type="Pfam" id="PF16124">
    <property type="entry name" value="RecQ_Zn_bind"/>
    <property type="match status" value="1"/>
</dbReference>
<name>A0A1Z3NAP9_BDEBC</name>
<dbReference type="Proteomes" id="UP000197003">
    <property type="component" value="Chromosome"/>
</dbReference>
<dbReference type="InterPro" id="IPR011545">
    <property type="entry name" value="DEAD/DEAH_box_helicase_dom"/>
</dbReference>
<gene>
    <name evidence="9" type="ORF">B9G79_13660</name>
</gene>
<organism evidence="9 10">
    <name type="scientific">Bdellovibrio bacteriovorus</name>
    <dbReference type="NCBI Taxonomy" id="959"/>
    <lineage>
        <taxon>Bacteria</taxon>
        <taxon>Pseudomonadati</taxon>
        <taxon>Bdellovibrionota</taxon>
        <taxon>Bdellovibrionia</taxon>
        <taxon>Bdellovibrionales</taxon>
        <taxon>Pseudobdellovibrionaceae</taxon>
        <taxon>Bdellovibrio</taxon>
    </lineage>
</organism>
<proteinExistence type="predicted"/>
<dbReference type="Pfam" id="PF00271">
    <property type="entry name" value="Helicase_C"/>
    <property type="match status" value="1"/>
</dbReference>
<dbReference type="GO" id="GO:0009378">
    <property type="term" value="F:four-way junction helicase activity"/>
    <property type="evidence" value="ECO:0007669"/>
    <property type="project" value="TreeGrafter"/>
</dbReference>